<comment type="caution">
    <text evidence="1">The sequence shown here is derived from an EMBL/GenBank/DDBJ whole genome shotgun (WGS) entry which is preliminary data.</text>
</comment>
<sequence>MEPSHGPTGATRPSGPTAVRRRRRPALSCQECRRRKIRCDHNNPCANCIRHKTKCSYSPFTYYEPGPTASVRSGESSGTRSTRPTSASPPPAAVRLAPPTPLSGAQSLGQTANITPVAQDASFLVPVQSNPQDAELPLSNQGGEQRSNQKEPSFNDVLNRIEKLESSLTARKPTWTENPPALNGLGAPNTERRQQTQEWQSVLNKPRDWGRSRWVGDTTEFAVVMGCYSEIVGKASNNPAFQTPEASALITQAGDALRGCKNRAKSIKIARPTRGLPPPYACLVPPSLEVSTQMAELYFASFESTHRILHIPTFWAEFHEYWDNPDSVTEDARHRILLVIGLGSSVYDHGDIAVAHRNTELVHQWIYAAETWISGPLEKDRLDVKVLQIHCLAVLARQIFSLGGDTVWVSMGSLLHGAMQIGLHRDPKHLPTMSLLQAELRRRLWATILDLIVQSSLDAWMPPRLSLEEFDTELPSNVNDEEMDETTTTLPLHPKEKFTSTSLQIALLASLPTRLGIVQFLNNLNSDRSYHRALALTAELTSAISANSTLFAPNSSSSNEPGSNVFHRNLIDFLTRRFLIPLHFPFSHQARVNPLFHYSLKVSLDTALALVSHQQEEDNDRFQNLLCIAGGMFRDGIRYATSAISLELLARECFPPFYPSHTTSLAWGPILILISSLTSLAHTTPCHPNATHPQSPPKSHPPSHVHNTPK</sequence>
<gene>
    <name evidence="1" type="ORF">F5144DRAFT_577288</name>
</gene>
<keyword evidence="2" id="KW-1185">Reference proteome</keyword>
<proteinExistence type="predicted"/>
<name>A0ACB7P2G3_9PEZI</name>
<dbReference type="Proteomes" id="UP000724584">
    <property type="component" value="Unassembled WGS sequence"/>
</dbReference>
<evidence type="ECO:0000313" key="1">
    <source>
        <dbReference type="EMBL" id="KAH6627923.1"/>
    </source>
</evidence>
<accession>A0ACB7P2G3</accession>
<protein>
    <submittedName>
        <fullName evidence="1">Uncharacterized protein</fullName>
    </submittedName>
</protein>
<reference evidence="1 2" key="1">
    <citation type="journal article" date="2021" name="Nat. Commun.">
        <title>Genetic determinants of endophytism in the Arabidopsis root mycobiome.</title>
        <authorList>
            <person name="Mesny F."/>
            <person name="Miyauchi S."/>
            <person name="Thiergart T."/>
            <person name="Pickel B."/>
            <person name="Atanasova L."/>
            <person name="Karlsson M."/>
            <person name="Huettel B."/>
            <person name="Barry K.W."/>
            <person name="Haridas S."/>
            <person name="Chen C."/>
            <person name="Bauer D."/>
            <person name="Andreopoulos W."/>
            <person name="Pangilinan J."/>
            <person name="LaButti K."/>
            <person name="Riley R."/>
            <person name="Lipzen A."/>
            <person name="Clum A."/>
            <person name="Drula E."/>
            <person name="Henrissat B."/>
            <person name="Kohler A."/>
            <person name="Grigoriev I.V."/>
            <person name="Martin F.M."/>
            <person name="Hacquard S."/>
        </authorList>
    </citation>
    <scope>NUCLEOTIDE SEQUENCE [LARGE SCALE GENOMIC DNA]</scope>
    <source>
        <strain evidence="1 2">MPI-SDFR-AT-0079</strain>
    </source>
</reference>
<organism evidence="1 2">
    <name type="scientific">Chaetomium tenue</name>
    <dbReference type="NCBI Taxonomy" id="1854479"/>
    <lineage>
        <taxon>Eukaryota</taxon>
        <taxon>Fungi</taxon>
        <taxon>Dikarya</taxon>
        <taxon>Ascomycota</taxon>
        <taxon>Pezizomycotina</taxon>
        <taxon>Sordariomycetes</taxon>
        <taxon>Sordariomycetidae</taxon>
        <taxon>Sordariales</taxon>
        <taxon>Chaetomiaceae</taxon>
        <taxon>Chaetomium</taxon>
    </lineage>
</organism>
<evidence type="ECO:0000313" key="2">
    <source>
        <dbReference type="Proteomes" id="UP000724584"/>
    </source>
</evidence>
<dbReference type="EMBL" id="JAGIZQ010000005">
    <property type="protein sequence ID" value="KAH6627923.1"/>
    <property type="molecule type" value="Genomic_DNA"/>
</dbReference>